<proteinExistence type="predicted"/>
<reference evidence="1" key="1">
    <citation type="submission" date="2018-05" db="EMBL/GenBank/DDBJ databases">
        <title>Draft genome of Mucuna pruriens seed.</title>
        <authorList>
            <person name="Nnadi N.E."/>
            <person name="Vos R."/>
            <person name="Hasami M.H."/>
            <person name="Devisetty U.K."/>
            <person name="Aguiy J.C."/>
        </authorList>
    </citation>
    <scope>NUCLEOTIDE SEQUENCE [LARGE SCALE GENOMIC DNA]</scope>
    <source>
        <strain evidence="1">JCA_2017</strain>
    </source>
</reference>
<dbReference type="AlphaFoldDB" id="A0A371EXZ7"/>
<dbReference type="InterPro" id="IPR043128">
    <property type="entry name" value="Rev_trsase/Diguanyl_cyclase"/>
</dbReference>
<feature type="non-terminal residue" evidence="1">
    <location>
        <position position="1"/>
    </location>
</feature>
<dbReference type="InterPro" id="IPR043502">
    <property type="entry name" value="DNA/RNA_pol_sf"/>
</dbReference>
<dbReference type="OrthoDB" id="437338at2759"/>
<evidence type="ECO:0008006" key="3">
    <source>
        <dbReference type="Google" id="ProtNLM"/>
    </source>
</evidence>
<name>A0A371EXZ7_MUCPR</name>
<organism evidence="1 2">
    <name type="scientific">Mucuna pruriens</name>
    <name type="common">Velvet bean</name>
    <name type="synonym">Dolichos pruriens</name>
    <dbReference type="NCBI Taxonomy" id="157652"/>
    <lineage>
        <taxon>Eukaryota</taxon>
        <taxon>Viridiplantae</taxon>
        <taxon>Streptophyta</taxon>
        <taxon>Embryophyta</taxon>
        <taxon>Tracheophyta</taxon>
        <taxon>Spermatophyta</taxon>
        <taxon>Magnoliopsida</taxon>
        <taxon>eudicotyledons</taxon>
        <taxon>Gunneridae</taxon>
        <taxon>Pentapetalae</taxon>
        <taxon>rosids</taxon>
        <taxon>fabids</taxon>
        <taxon>Fabales</taxon>
        <taxon>Fabaceae</taxon>
        <taxon>Papilionoideae</taxon>
        <taxon>50 kb inversion clade</taxon>
        <taxon>NPAAA clade</taxon>
        <taxon>indigoferoid/millettioid clade</taxon>
        <taxon>Phaseoleae</taxon>
        <taxon>Mucuna</taxon>
    </lineage>
</organism>
<sequence>MDVHDRHTSLIWRNLKKYKDNHPISHLDNLLGELHGTCVFSKIDLRSGYHQIWMKERGYMESHF</sequence>
<evidence type="ECO:0000313" key="2">
    <source>
        <dbReference type="Proteomes" id="UP000257109"/>
    </source>
</evidence>
<comment type="caution">
    <text evidence="1">The sequence shown here is derived from an EMBL/GenBank/DDBJ whole genome shotgun (WGS) entry which is preliminary data.</text>
</comment>
<accession>A0A371EXZ7</accession>
<gene>
    <name evidence="1" type="ORF">CR513_49805</name>
</gene>
<evidence type="ECO:0000313" key="1">
    <source>
        <dbReference type="EMBL" id="RDX70908.1"/>
    </source>
</evidence>
<dbReference type="SUPFAM" id="SSF56672">
    <property type="entry name" value="DNA/RNA polymerases"/>
    <property type="match status" value="1"/>
</dbReference>
<protein>
    <recommendedName>
        <fullName evidence="3">Reverse transcriptase domain-containing protein</fullName>
    </recommendedName>
</protein>
<keyword evidence="2" id="KW-1185">Reference proteome</keyword>
<dbReference type="Proteomes" id="UP000257109">
    <property type="component" value="Unassembled WGS sequence"/>
</dbReference>
<dbReference type="EMBL" id="QJKJ01011534">
    <property type="protein sequence ID" value="RDX70908.1"/>
    <property type="molecule type" value="Genomic_DNA"/>
</dbReference>
<dbReference type="Gene3D" id="3.30.70.270">
    <property type="match status" value="1"/>
</dbReference>